<evidence type="ECO:0000313" key="2">
    <source>
        <dbReference type="Proteomes" id="UP000027341"/>
    </source>
</evidence>
<dbReference type="RefSeq" id="WP_029911972.1">
    <property type="nucleotide sequence ID" value="NZ_AP020335.1"/>
</dbReference>
<dbReference type="Proteomes" id="UP000027341">
    <property type="component" value="Unassembled WGS sequence"/>
</dbReference>
<dbReference type="Pfam" id="PF08888">
    <property type="entry name" value="HopJ"/>
    <property type="match status" value="1"/>
</dbReference>
<dbReference type="EMBL" id="JMIU01000001">
    <property type="protein sequence ID" value="KDN96230.1"/>
    <property type="molecule type" value="Genomic_DNA"/>
</dbReference>
<organism evidence="1 2">
    <name type="scientific">Hydrogenovibrio marinus</name>
    <dbReference type="NCBI Taxonomy" id="28885"/>
    <lineage>
        <taxon>Bacteria</taxon>
        <taxon>Pseudomonadati</taxon>
        <taxon>Pseudomonadota</taxon>
        <taxon>Gammaproteobacteria</taxon>
        <taxon>Thiotrichales</taxon>
        <taxon>Piscirickettsiaceae</taxon>
        <taxon>Hydrogenovibrio</taxon>
    </lineage>
</organism>
<dbReference type="InterPro" id="IPR014984">
    <property type="entry name" value="HopJ"/>
</dbReference>
<dbReference type="AlphaFoldDB" id="A0A067A1M5"/>
<sequence length="112" mass="12738">MTPQQLIEKLNQNPVDFNKVMQVIDTNYDFTPTRFVNGEQVNEENTNNGSCKLLAFGQMNQLSQQATLNAFGKFYTEEVLQDPVGDSHGNIRNFMTTGWQGVQFDSFPLVQK</sequence>
<accession>A0A067A1M5</accession>
<evidence type="ECO:0000313" key="1">
    <source>
        <dbReference type="EMBL" id="KDN96230.1"/>
    </source>
</evidence>
<comment type="caution">
    <text evidence="1">The sequence shown here is derived from an EMBL/GenBank/DDBJ whole genome shotgun (WGS) entry which is preliminary data.</text>
</comment>
<name>A0A067A1M5_HYDMR</name>
<dbReference type="InterPro" id="IPR038604">
    <property type="entry name" value="HopJ_sf"/>
</dbReference>
<dbReference type="Gene3D" id="3.20.160.10">
    <property type="entry name" value="vpa0580 domain like"/>
    <property type="match status" value="1"/>
</dbReference>
<reference evidence="1 2" key="1">
    <citation type="submission" date="2014-04" db="EMBL/GenBank/DDBJ databases">
        <title>Draft genome sequence of Hydrogenovibrio marinus MH-110, a model organism for aerobic H2 metabolism.</title>
        <authorList>
            <person name="Cha H.J."/>
            <person name="Jo B.H."/>
            <person name="Hwang B.H."/>
        </authorList>
    </citation>
    <scope>NUCLEOTIDE SEQUENCE [LARGE SCALE GENOMIC DNA]</scope>
    <source>
        <strain evidence="1 2">MH-110</strain>
    </source>
</reference>
<protein>
    <submittedName>
        <fullName evidence="1">Type III effector</fullName>
    </submittedName>
</protein>
<dbReference type="STRING" id="28885.EI16_08085"/>
<keyword evidence="2" id="KW-1185">Reference proteome</keyword>
<gene>
    <name evidence="1" type="ORF">EI16_08085</name>
</gene>
<proteinExistence type="predicted"/>